<comment type="caution">
    <text evidence="3">The sequence shown here is derived from an EMBL/GenBank/DDBJ whole genome shotgun (WGS) entry which is preliminary data.</text>
</comment>
<dbReference type="GO" id="GO:0000105">
    <property type="term" value="P:L-histidine biosynthetic process"/>
    <property type="evidence" value="ECO:0007669"/>
    <property type="project" value="UniProtKB-UniRule"/>
</dbReference>
<proteinExistence type="inferred from homology"/>
<evidence type="ECO:0000313" key="3">
    <source>
        <dbReference type="EMBL" id="TCU59075.1"/>
    </source>
</evidence>
<keyword evidence="1 2" id="KW-0378">Hydrolase</keyword>
<dbReference type="EMBL" id="SMBP01000011">
    <property type="protein sequence ID" value="TCU59075.1"/>
    <property type="molecule type" value="Genomic_DNA"/>
</dbReference>
<dbReference type="InterPro" id="IPR016195">
    <property type="entry name" value="Pol/histidinol_Pase-like"/>
</dbReference>
<dbReference type="GO" id="GO:0004401">
    <property type="term" value="F:histidinol-phosphatase activity"/>
    <property type="evidence" value="ECO:0007669"/>
    <property type="project" value="UniProtKB-UniRule"/>
</dbReference>
<dbReference type="RefSeq" id="WP_132224873.1">
    <property type="nucleotide sequence ID" value="NZ_JANKBG010000011.1"/>
</dbReference>
<dbReference type="Gene3D" id="3.20.20.140">
    <property type="entry name" value="Metal-dependent hydrolases"/>
    <property type="match status" value="1"/>
</dbReference>
<name>A0A4V2VK98_9FIRM</name>
<dbReference type="AlphaFoldDB" id="A0A4V2VK98"/>
<evidence type="ECO:0000313" key="4">
    <source>
        <dbReference type="Proteomes" id="UP000295773"/>
    </source>
</evidence>
<dbReference type="PANTHER" id="PTHR21039">
    <property type="entry name" value="HISTIDINOL PHOSPHATASE-RELATED"/>
    <property type="match status" value="1"/>
</dbReference>
<comment type="similarity">
    <text evidence="2">Belongs to the PHP hydrolase family. HisK subfamily.</text>
</comment>
<comment type="catalytic activity">
    <reaction evidence="2">
        <text>L-histidinol phosphate + H2O = L-histidinol + phosphate</text>
        <dbReference type="Rhea" id="RHEA:14465"/>
        <dbReference type="ChEBI" id="CHEBI:15377"/>
        <dbReference type="ChEBI" id="CHEBI:43474"/>
        <dbReference type="ChEBI" id="CHEBI:57699"/>
        <dbReference type="ChEBI" id="CHEBI:57980"/>
        <dbReference type="EC" id="3.1.3.15"/>
    </reaction>
</comment>
<reference evidence="3 4" key="1">
    <citation type="submission" date="2019-03" db="EMBL/GenBank/DDBJ databases">
        <title>Genomic Encyclopedia of Type Strains, Phase IV (KMG-IV): sequencing the most valuable type-strain genomes for metagenomic binning, comparative biology and taxonomic classification.</title>
        <authorList>
            <person name="Goeker M."/>
        </authorList>
    </citation>
    <scope>NUCLEOTIDE SEQUENCE [LARGE SCALE GENOMIC DNA]</scope>
    <source>
        <strain evidence="3 4">DSM 29481</strain>
    </source>
</reference>
<dbReference type="EC" id="3.1.3.15" evidence="2"/>
<evidence type="ECO:0000256" key="2">
    <source>
        <dbReference type="RuleBase" id="RU366003"/>
    </source>
</evidence>
<keyword evidence="2" id="KW-0368">Histidine biosynthesis</keyword>
<dbReference type="SUPFAM" id="SSF89550">
    <property type="entry name" value="PHP domain-like"/>
    <property type="match status" value="1"/>
</dbReference>
<protein>
    <recommendedName>
        <fullName evidence="2">Histidinol-phosphatase</fullName>
        <shortName evidence="2">HolPase</shortName>
        <ecNumber evidence="2">3.1.3.15</ecNumber>
    </recommendedName>
</protein>
<sequence length="250" mass="29285">MIDAHVSLQGSYSKALLMEYSKAAQKKHIDELYVLEPTYKFQECELLYQEIRATYPCQNQWYNNITKCSIREYQNFIDEMKQEEFPIAIKFGLCVSYLPQHERFLEQLKQAYPYDVFVGNIEFIDNVAFSWNESYEMMWNKYNANFLYRRYYETMNALLTSQLFDGVAGFDAIKICQIKPSFSMDHTFHKLAKILKEKAIYVEHDTSMAYRYHHGDDGLQADFLQVCKALGVSVLRASNASVPEEVGMGF</sequence>
<dbReference type="Proteomes" id="UP000295773">
    <property type="component" value="Unassembled WGS sequence"/>
</dbReference>
<dbReference type="GO" id="GO:0005737">
    <property type="term" value="C:cytoplasm"/>
    <property type="evidence" value="ECO:0007669"/>
    <property type="project" value="TreeGrafter"/>
</dbReference>
<gene>
    <name evidence="3" type="ORF">EDD61_1111</name>
</gene>
<evidence type="ECO:0000256" key="1">
    <source>
        <dbReference type="ARBA" id="ARBA00022801"/>
    </source>
</evidence>
<dbReference type="PANTHER" id="PTHR21039:SF0">
    <property type="entry name" value="HISTIDINOL-PHOSPHATASE"/>
    <property type="match status" value="1"/>
</dbReference>
<organism evidence="3 4">
    <name type="scientific">Longicatena caecimuris</name>
    <dbReference type="NCBI Taxonomy" id="1796635"/>
    <lineage>
        <taxon>Bacteria</taxon>
        <taxon>Bacillati</taxon>
        <taxon>Bacillota</taxon>
        <taxon>Erysipelotrichia</taxon>
        <taxon>Erysipelotrichales</taxon>
        <taxon>Erysipelotrichaceae</taxon>
        <taxon>Longicatena</taxon>
    </lineage>
</organism>
<accession>A0A4V2VK98</accession>
<dbReference type="InterPro" id="IPR010140">
    <property type="entry name" value="Histidinol_P_phosphatase_HisJ"/>
</dbReference>
<keyword evidence="2" id="KW-0028">Amino-acid biosynthesis</keyword>
<keyword evidence="4" id="KW-1185">Reference proteome</keyword>
<comment type="pathway">
    <text evidence="2">Amino-acid biosynthesis; L-histidine biosynthesis; L-histidine from 5-phospho-alpha-D-ribose 1-diphosphate: step 8/9.</text>
</comment>